<feature type="transmembrane region" description="Helical" evidence="1">
    <location>
        <begin position="12"/>
        <end position="34"/>
    </location>
</feature>
<dbReference type="EMBL" id="SJST01000002">
    <property type="protein sequence ID" value="TCD15078.1"/>
    <property type="molecule type" value="Genomic_DNA"/>
</dbReference>
<reference evidence="2 3" key="1">
    <citation type="journal article" date="2015" name="Antonie Van Leeuwenhoek">
        <title>Oricola cellulosilytica gen. nov., sp. nov., a cellulose-degrading bacterium of the family Phyllobacteriaceae isolated from surface seashore water, and emended descriptions of Mesorhizobium loti and Phyllobacterium myrsinacearum.</title>
        <authorList>
            <person name="Hameed A."/>
            <person name="Shahina M."/>
            <person name="Lai W.A."/>
            <person name="Lin S.Y."/>
            <person name="Young L.S."/>
            <person name="Liu Y.C."/>
            <person name="Hsu Y.H."/>
            <person name="Young C.C."/>
        </authorList>
    </citation>
    <scope>NUCLEOTIDE SEQUENCE [LARGE SCALE GENOMIC DNA]</scope>
    <source>
        <strain evidence="2 3">KCTC 52183</strain>
    </source>
</reference>
<protein>
    <submittedName>
        <fullName evidence="2">DUF2254 domain-containing protein</fullName>
    </submittedName>
</protein>
<keyword evidence="1" id="KW-0472">Membrane</keyword>
<name>A0A4R0PEM1_9HYPH</name>
<feature type="transmembrane region" description="Helical" evidence="1">
    <location>
        <begin position="110"/>
        <end position="130"/>
    </location>
</feature>
<comment type="caution">
    <text evidence="2">The sequence shown here is derived from an EMBL/GenBank/DDBJ whole genome shotgun (WGS) entry which is preliminary data.</text>
</comment>
<keyword evidence="3" id="KW-1185">Reference proteome</keyword>
<dbReference type="Pfam" id="PF10011">
    <property type="entry name" value="DUF2254"/>
    <property type="match status" value="1"/>
</dbReference>
<feature type="transmembrane region" description="Helical" evidence="1">
    <location>
        <begin position="71"/>
        <end position="98"/>
    </location>
</feature>
<evidence type="ECO:0000313" key="3">
    <source>
        <dbReference type="Proteomes" id="UP000291301"/>
    </source>
</evidence>
<dbReference type="InterPro" id="IPR018723">
    <property type="entry name" value="DUF2254_membrane"/>
</dbReference>
<dbReference type="Proteomes" id="UP000291301">
    <property type="component" value="Unassembled WGS sequence"/>
</dbReference>
<proteinExistence type="predicted"/>
<keyword evidence="1" id="KW-1133">Transmembrane helix</keyword>
<gene>
    <name evidence="2" type="ORF">E0D97_05895</name>
</gene>
<feature type="transmembrane region" description="Helical" evidence="1">
    <location>
        <begin position="136"/>
        <end position="160"/>
    </location>
</feature>
<dbReference type="AlphaFoldDB" id="A0A4R0PEM1"/>
<accession>A0A4R0PEM1</accession>
<evidence type="ECO:0000313" key="2">
    <source>
        <dbReference type="EMBL" id="TCD15078.1"/>
    </source>
</evidence>
<organism evidence="2 3">
    <name type="scientific">Oricola cellulosilytica</name>
    <dbReference type="NCBI Taxonomy" id="1429082"/>
    <lineage>
        <taxon>Bacteria</taxon>
        <taxon>Pseudomonadati</taxon>
        <taxon>Pseudomonadota</taxon>
        <taxon>Alphaproteobacteria</taxon>
        <taxon>Hyphomicrobiales</taxon>
        <taxon>Ahrensiaceae</taxon>
        <taxon>Oricola</taxon>
    </lineage>
</organism>
<evidence type="ECO:0000256" key="1">
    <source>
        <dbReference type="SAM" id="Phobius"/>
    </source>
</evidence>
<keyword evidence="1" id="KW-0812">Transmembrane</keyword>
<sequence>MGEIRGLIRALSRLNSIGGLITIPGTIALGIWLLSVPMLRIDHVYGPLFPTLFGDIVDISLATADAVLSTIAAAAMTTLSLVYSLVLVVFTLAAGNIAPRLLRRFTNDRVNQVTAGLLGGTFLYSLTVLHQTQPDFVPLMSIVGAMVLAVIFVLQLILFVHTVSKSVTIDEEIASISEQLRTQVAAMVTEDKDGNDAPEAGGEFPYRIKSLTSGYLSAIDEDTLLGIAMARSMTVRLLIKPGGFVVEGQSLMETSHEPEEGYEEEFNELVQQTLHVTQSRGAVHDIEYSINLLLEMALRALSPGVNDTFTAIAAFDQMSAAVSDAVQCGLRGRNRLDQDGNIRVEIPGLTLEDLLNTAIHPLRQAAAGNMLMLHHMADGLGRLYEIGNREARSLIESHAELLLATCEASSPLEEDYRFLKNRLEFIETGD</sequence>